<dbReference type="Proteomes" id="UP001221757">
    <property type="component" value="Unassembled WGS sequence"/>
</dbReference>
<protein>
    <recommendedName>
        <fullName evidence="3">F-box domain-containing protein</fullName>
    </recommendedName>
</protein>
<sequence length="353" mass="38854">MAIYGGKPSVSDSLPTEILHEIAAALGTAKDRSALSRTSWLFNAVTTPILFRYIYLGSVETALGCLNTLIKNPARRDCVRSLSIVIQTSGGDYVPTDMIYPLEAVLRTLSHLEDLYIRIPDFDDRYLVIFATLLLPELRRFSTYHPGSYAPLFSSFLRRHPHLTHLDLIRPWVAQDPDPPRVPRLPFHNLSHYRGCSVYATALVVPHRTLASVELWDAPRTTDVATLLAALGAASAPAAPFALTFLWDGAPTTLFKPLAKSIPHIRTLIVGPFMAPPRPLSTASVQEIAEALESLVGLASLDFNSVQGDTQAHPVHADLAVLTAWSARCPSLVTSRLHCRNWTRIGGKWVLVN</sequence>
<keyword evidence="2" id="KW-1185">Reference proteome</keyword>
<comment type="caution">
    <text evidence="1">The sequence shown here is derived from an EMBL/GenBank/DDBJ whole genome shotgun (WGS) entry which is preliminary data.</text>
</comment>
<proteinExistence type="predicted"/>
<name>A0AAD7G0G9_MYCRO</name>
<gene>
    <name evidence="1" type="ORF">B0H17DRAFT_1102170</name>
</gene>
<reference evidence="1" key="1">
    <citation type="submission" date="2023-03" db="EMBL/GenBank/DDBJ databases">
        <title>Massive genome expansion in bonnet fungi (Mycena s.s.) driven by repeated elements and novel gene families across ecological guilds.</title>
        <authorList>
            <consortium name="Lawrence Berkeley National Laboratory"/>
            <person name="Harder C.B."/>
            <person name="Miyauchi S."/>
            <person name="Viragh M."/>
            <person name="Kuo A."/>
            <person name="Thoen E."/>
            <person name="Andreopoulos B."/>
            <person name="Lu D."/>
            <person name="Skrede I."/>
            <person name="Drula E."/>
            <person name="Henrissat B."/>
            <person name="Morin E."/>
            <person name="Kohler A."/>
            <person name="Barry K."/>
            <person name="LaButti K."/>
            <person name="Morin E."/>
            <person name="Salamov A."/>
            <person name="Lipzen A."/>
            <person name="Mereny Z."/>
            <person name="Hegedus B."/>
            <person name="Baldrian P."/>
            <person name="Stursova M."/>
            <person name="Weitz H."/>
            <person name="Taylor A."/>
            <person name="Grigoriev I.V."/>
            <person name="Nagy L.G."/>
            <person name="Martin F."/>
            <person name="Kauserud H."/>
        </authorList>
    </citation>
    <scope>NUCLEOTIDE SEQUENCE</scope>
    <source>
        <strain evidence="1">CBHHK067</strain>
    </source>
</reference>
<dbReference type="EMBL" id="JARKIE010000362">
    <property type="protein sequence ID" value="KAJ7649605.1"/>
    <property type="molecule type" value="Genomic_DNA"/>
</dbReference>
<evidence type="ECO:0008006" key="3">
    <source>
        <dbReference type="Google" id="ProtNLM"/>
    </source>
</evidence>
<accession>A0AAD7G0G9</accession>
<evidence type="ECO:0000313" key="1">
    <source>
        <dbReference type="EMBL" id="KAJ7649605.1"/>
    </source>
</evidence>
<dbReference type="AlphaFoldDB" id="A0AAD7G0G9"/>
<evidence type="ECO:0000313" key="2">
    <source>
        <dbReference type="Proteomes" id="UP001221757"/>
    </source>
</evidence>
<organism evidence="1 2">
    <name type="scientific">Mycena rosella</name>
    <name type="common">Pink bonnet</name>
    <name type="synonym">Agaricus rosellus</name>
    <dbReference type="NCBI Taxonomy" id="1033263"/>
    <lineage>
        <taxon>Eukaryota</taxon>
        <taxon>Fungi</taxon>
        <taxon>Dikarya</taxon>
        <taxon>Basidiomycota</taxon>
        <taxon>Agaricomycotina</taxon>
        <taxon>Agaricomycetes</taxon>
        <taxon>Agaricomycetidae</taxon>
        <taxon>Agaricales</taxon>
        <taxon>Marasmiineae</taxon>
        <taxon>Mycenaceae</taxon>
        <taxon>Mycena</taxon>
    </lineage>
</organism>